<keyword evidence="2" id="KW-0720">Serine protease</keyword>
<dbReference type="PROSITE" id="PS00708">
    <property type="entry name" value="PRO_ENDOPEP_SER"/>
    <property type="match status" value="1"/>
</dbReference>
<keyword evidence="1" id="KW-0378">Hydrolase</keyword>
<evidence type="ECO:0000256" key="1">
    <source>
        <dbReference type="ARBA" id="ARBA00022801"/>
    </source>
</evidence>
<protein>
    <recommendedName>
        <fullName evidence="5">Acyl-peptide hydrolase</fullName>
    </recommendedName>
    <alternativeName>
        <fullName evidence="4">Acylaminoacyl-peptidase</fullName>
    </alternativeName>
</protein>
<dbReference type="InterPro" id="IPR011042">
    <property type="entry name" value="6-blade_b-propeller_TolB-like"/>
</dbReference>
<organism evidence="8">
    <name type="scientific">uncultured Thermomicrobiales bacterium</name>
    <dbReference type="NCBI Taxonomy" id="1645740"/>
    <lineage>
        <taxon>Bacteria</taxon>
        <taxon>Pseudomonadati</taxon>
        <taxon>Thermomicrobiota</taxon>
        <taxon>Thermomicrobia</taxon>
        <taxon>Thermomicrobiales</taxon>
        <taxon>environmental samples</taxon>
    </lineage>
</organism>
<feature type="domain" description="Peptidase S9 prolyl oligopeptidase catalytic" evidence="7">
    <location>
        <begin position="423"/>
        <end position="623"/>
    </location>
</feature>
<dbReference type="InterPro" id="IPR011659">
    <property type="entry name" value="WD40"/>
</dbReference>
<dbReference type="InterPro" id="IPR029058">
    <property type="entry name" value="AB_hydrolase_fold"/>
</dbReference>
<evidence type="ECO:0000256" key="4">
    <source>
        <dbReference type="ARBA" id="ARBA00032284"/>
    </source>
</evidence>
<dbReference type="SUPFAM" id="SSF53474">
    <property type="entry name" value="alpha/beta-Hydrolases"/>
    <property type="match status" value="1"/>
</dbReference>
<dbReference type="SUPFAM" id="SSF82171">
    <property type="entry name" value="DPP6 N-terminal domain-like"/>
    <property type="match status" value="1"/>
</dbReference>
<dbReference type="Pfam" id="PF00326">
    <property type="entry name" value="Peptidase_S9"/>
    <property type="match status" value="1"/>
</dbReference>
<dbReference type="InterPro" id="IPR002471">
    <property type="entry name" value="Pept_S9_AS"/>
</dbReference>
<evidence type="ECO:0000256" key="2">
    <source>
        <dbReference type="ARBA" id="ARBA00022825"/>
    </source>
</evidence>
<name>A0A6J4UQH6_9BACT</name>
<dbReference type="AlphaFoldDB" id="A0A6J4UQH6"/>
<comment type="function">
    <text evidence="6">This enzyme catalyzes the hydrolysis of the N-terminal peptide bond of an N-acetylated peptide to generate an N-acetylated amino acid and a peptide with a free N-terminus. It preferentially cleaves off Ac-Ala, Ac-Met and Ac-Ser. Also, involved in the degradation of oxidized and glycated proteins.</text>
</comment>
<reference evidence="8" key="1">
    <citation type="submission" date="2020-02" db="EMBL/GenBank/DDBJ databases">
        <authorList>
            <person name="Meier V. D."/>
        </authorList>
    </citation>
    <scope>NUCLEOTIDE SEQUENCE</scope>
    <source>
        <strain evidence="8">AVDCRST_MAG33</strain>
    </source>
</reference>
<sequence>MSASTAPSSPSPVREPSRQALADVTPFFAAPTVSSPVWLAGDRIAFISDRSGVPQVWVTDPVTEPIADAGAGLPVRQLTQVPDRVAALSAAPDGQSIVFGMDTGGNEHQQLWLLAVPGGDPARAGDPVALTDRPDVIHSFGAIAPAGDRFAFASNERDNRYFDVRVIGLGDPASVSILQLVRDAALYPVAYSPDGRRLLIRQNTTNLDHDLFLHDPDGHEPVLLTAHEGEASVAAATFDADGGSVLVATNRDREFTALVRVSLTGETLEILADPDWDVELVEVSQTTGDIAWSVNEDGISRLSIRSGSGPERRVDALPAGTIESLSWSPSGEALAVSLTTPVASGAIWLVDRDGTAQPVVPMVSGELDPARLVEPEIVRFISFDGREIPAFWFVPEGEGPFPVVVDVHGGPEGQRRAAWQPVLQFLVSRGYAVLSTNVRGSTGYGKTYSHLDDVERRYDAVADLGAAHDWLRAQQNVRADRIGIYGVSYGGFMVLAALTTQPERWAVGVDVVGIANFVSFFENTGPWRRRLRAAEYGDPDTQADLLRDLSPIHRVAAIRAPLFVIHGRNDPRVPLGETEQIVAAVQGQGGVAELAIFDDEGHGLIKRPNRVRGYGLMADFLGRFLVP</sequence>
<evidence type="ECO:0000256" key="3">
    <source>
        <dbReference type="ARBA" id="ARBA00022990"/>
    </source>
</evidence>
<dbReference type="InterPro" id="IPR001375">
    <property type="entry name" value="Peptidase_S9_cat"/>
</dbReference>
<gene>
    <name evidence="8" type="ORF">AVDCRST_MAG33-1285</name>
</gene>
<keyword evidence="3" id="KW-0007">Acetylation</keyword>
<dbReference type="PANTHER" id="PTHR42776:SF27">
    <property type="entry name" value="DIPEPTIDYL PEPTIDASE FAMILY MEMBER 6"/>
    <property type="match status" value="1"/>
</dbReference>
<keyword evidence="2" id="KW-0645">Protease</keyword>
<evidence type="ECO:0000256" key="6">
    <source>
        <dbReference type="ARBA" id="ARBA00045885"/>
    </source>
</evidence>
<evidence type="ECO:0000313" key="8">
    <source>
        <dbReference type="EMBL" id="CAA9555956.1"/>
    </source>
</evidence>
<evidence type="ECO:0000256" key="5">
    <source>
        <dbReference type="ARBA" id="ARBA00032596"/>
    </source>
</evidence>
<dbReference type="Gene3D" id="3.40.50.1820">
    <property type="entry name" value="alpha/beta hydrolase"/>
    <property type="match status" value="1"/>
</dbReference>
<proteinExistence type="predicted"/>
<dbReference type="Pfam" id="PF07676">
    <property type="entry name" value="PD40"/>
    <property type="match status" value="1"/>
</dbReference>
<dbReference type="EMBL" id="CADCWK010000124">
    <property type="protein sequence ID" value="CAA9555956.1"/>
    <property type="molecule type" value="Genomic_DNA"/>
</dbReference>
<accession>A0A6J4UQH6</accession>
<dbReference type="Gene3D" id="2.120.10.30">
    <property type="entry name" value="TolB, C-terminal domain"/>
    <property type="match status" value="2"/>
</dbReference>
<evidence type="ECO:0000259" key="7">
    <source>
        <dbReference type="Pfam" id="PF00326"/>
    </source>
</evidence>
<dbReference type="GO" id="GO:0004252">
    <property type="term" value="F:serine-type endopeptidase activity"/>
    <property type="evidence" value="ECO:0007669"/>
    <property type="project" value="InterPro"/>
</dbReference>
<dbReference type="GO" id="GO:0006508">
    <property type="term" value="P:proteolysis"/>
    <property type="evidence" value="ECO:0007669"/>
    <property type="project" value="InterPro"/>
</dbReference>
<dbReference type="PANTHER" id="PTHR42776">
    <property type="entry name" value="SERINE PEPTIDASE S9 FAMILY MEMBER"/>
    <property type="match status" value="1"/>
</dbReference>